<keyword evidence="10" id="KW-1185">Reference proteome</keyword>
<dbReference type="Pfam" id="PF00893">
    <property type="entry name" value="Multi_Drug_Res"/>
    <property type="match status" value="1"/>
</dbReference>
<dbReference type="EMBL" id="JBEPLN010000003">
    <property type="protein sequence ID" value="MET3633659.1"/>
    <property type="molecule type" value="Genomic_DNA"/>
</dbReference>
<dbReference type="InterPro" id="IPR045324">
    <property type="entry name" value="Small_multidrug_res"/>
</dbReference>
<organism evidence="9 10">
    <name type="scientific">Streptococcus porcorum</name>
    <dbReference type="NCBI Taxonomy" id="701526"/>
    <lineage>
        <taxon>Bacteria</taxon>
        <taxon>Bacillati</taxon>
        <taxon>Bacillota</taxon>
        <taxon>Bacilli</taxon>
        <taxon>Lactobacillales</taxon>
        <taxon>Streptococcaceae</taxon>
        <taxon>Streptococcus</taxon>
    </lineage>
</organism>
<dbReference type="PANTHER" id="PTHR30561">
    <property type="entry name" value="SMR FAMILY PROTON-DEPENDENT DRUG EFFLUX TRANSPORTER SUGE"/>
    <property type="match status" value="1"/>
</dbReference>
<gene>
    <name evidence="9" type="ORF">ABID28_000292</name>
</gene>
<keyword evidence="6 8" id="KW-0472">Membrane</keyword>
<feature type="transmembrane region" description="Helical" evidence="8">
    <location>
        <begin position="58"/>
        <end position="79"/>
    </location>
</feature>
<evidence type="ECO:0000256" key="4">
    <source>
        <dbReference type="ARBA" id="ARBA00022692"/>
    </source>
</evidence>
<dbReference type="PANTHER" id="PTHR30561:SF0">
    <property type="entry name" value="GUANIDINIUM EXPORTER"/>
    <property type="match status" value="1"/>
</dbReference>
<proteinExistence type="inferred from homology"/>
<keyword evidence="5 8" id="KW-1133">Transmembrane helix</keyword>
<keyword evidence="2" id="KW-0813">Transport</keyword>
<sequence length="106" mass="11545">MTWFYLTFAGLLEVVWATTMKLSDGFTKIGYSLITLLGMLLSFYLLSKALRDLPMGLAYPIWTGIGAIGTIIVGLVFLGDRLSPLSYLFLALLVIGIIGLKVTSGH</sequence>
<reference evidence="9 10" key="1">
    <citation type="submission" date="2024-06" db="EMBL/GenBank/DDBJ databases">
        <title>Genomic Encyclopedia of Type Strains, Phase IV (KMG-IV): sequencing the most valuable type-strain genomes for metagenomic binning, comparative biology and taxonomic classification.</title>
        <authorList>
            <person name="Goeker M."/>
        </authorList>
    </citation>
    <scope>NUCLEOTIDE SEQUENCE [LARGE SCALE GENOMIC DNA]</scope>
    <source>
        <strain evidence="9 10">DSM 28302</strain>
    </source>
</reference>
<evidence type="ECO:0000256" key="2">
    <source>
        <dbReference type="ARBA" id="ARBA00022448"/>
    </source>
</evidence>
<keyword evidence="3" id="KW-1003">Cell membrane</keyword>
<evidence type="ECO:0000256" key="5">
    <source>
        <dbReference type="ARBA" id="ARBA00022989"/>
    </source>
</evidence>
<keyword evidence="4 7" id="KW-0812">Transmembrane</keyword>
<dbReference type="InterPro" id="IPR000390">
    <property type="entry name" value="Small_drug/metabolite_transptr"/>
</dbReference>
<dbReference type="RefSeq" id="WP_354367411.1">
    <property type="nucleotide sequence ID" value="NZ_JBEPLN010000003.1"/>
</dbReference>
<evidence type="ECO:0000256" key="7">
    <source>
        <dbReference type="RuleBase" id="RU003942"/>
    </source>
</evidence>
<evidence type="ECO:0000313" key="10">
    <source>
        <dbReference type="Proteomes" id="UP001549037"/>
    </source>
</evidence>
<evidence type="ECO:0000313" key="9">
    <source>
        <dbReference type="EMBL" id="MET3633659.1"/>
    </source>
</evidence>
<dbReference type="Proteomes" id="UP001549037">
    <property type="component" value="Unassembled WGS sequence"/>
</dbReference>
<comment type="subcellular location">
    <subcellularLocation>
        <location evidence="1 7">Cell membrane</location>
        <topology evidence="1 7">Multi-pass membrane protein</topology>
    </subcellularLocation>
</comment>
<evidence type="ECO:0000256" key="1">
    <source>
        <dbReference type="ARBA" id="ARBA00004651"/>
    </source>
</evidence>
<evidence type="ECO:0000256" key="3">
    <source>
        <dbReference type="ARBA" id="ARBA00022475"/>
    </source>
</evidence>
<dbReference type="Gene3D" id="1.10.3730.20">
    <property type="match status" value="1"/>
</dbReference>
<accession>A0ABV2JD25</accession>
<evidence type="ECO:0000256" key="6">
    <source>
        <dbReference type="ARBA" id="ARBA00023136"/>
    </source>
</evidence>
<dbReference type="InterPro" id="IPR037185">
    <property type="entry name" value="EmrE-like"/>
</dbReference>
<comment type="caution">
    <text evidence="9">The sequence shown here is derived from an EMBL/GenBank/DDBJ whole genome shotgun (WGS) entry which is preliminary data.</text>
</comment>
<feature type="transmembrane region" description="Helical" evidence="8">
    <location>
        <begin position="27"/>
        <end position="46"/>
    </location>
</feature>
<protein>
    <submittedName>
        <fullName evidence="9">Quaternary ammonium compound-resistance protein SugE</fullName>
    </submittedName>
</protein>
<feature type="transmembrane region" description="Helical" evidence="8">
    <location>
        <begin position="85"/>
        <end position="103"/>
    </location>
</feature>
<comment type="similarity">
    <text evidence="7">Belongs to the drug/metabolite transporter (DMT) superfamily. Small multidrug resistance (SMR) (TC 2.A.7.1) family.</text>
</comment>
<dbReference type="SUPFAM" id="SSF103481">
    <property type="entry name" value="Multidrug resistance efflux transporter EmrE"/>
    <property type="match status" value="1"/>
</dbReference>
<evidence type="ECO:0000256" key="8">
    <source>
        <dbReference type="SAM" id="Phobius"/>
    </source>
</evidence>
<name>A0ABV2JD25_9STRE</name>